<evidence type="ECO:0000313" key="4">
    <source>
        <dbReference type="EMBL" id="OXA52615.1"/>
    </source>
</evidence>
<evidence type="ECO:0008006" key="6">
    <source>
        <dbReference type="Google" id="ProtNLM"/>
    </source>
</evidence>
<evidence type="ECO:0000256" key="2">
    <source>
        <dbReference type="PROSITE-ProRule" id="PRU00087"/>
    </source>
</evidence>
<dbReference type="InterPro" id="IPR011042">
    <property type="entry name" value="6-blade_b-propeller_TolB-like"/>
</dbReference>
<keyword evidence="1" id="KW-0677">Repeat</keyword>
<dbReference type="GO" id="GO:0008270">
    <property type="term" value="F:zinc ion binding"/>
    <property type="evidence" value="ECO:0007669"/>
    <property type="project" value="UniProtKB-KW"/>
</dbReference>
<dbReference type="PROSITE" id="PS50194">
    <property type="entry name" value="FILAMIN_REPEAT"/>
    <property type="match status" value="1"/>
</dbReference>
<proteinExistence type="predicted"/>
<dbReference type="InterPro" id="IPR014756">
    <property type="entry name" value="Ig_E-set"/>
</dbReference>
<feature type="repeat" description="NHL" evidence="3">
    <location>
        <begin position="326"/>
        <end position="370"/>
    </location>
</feature>
<dbReference type="InterPro" id="IPR001258">
    <property type="entry name" value="NHL_repeat"/>
</dbReference>
<dbReference type="EMBL" id="LNIX01000006">
    <property type="protein sequence ID" value="OXA52615.1"/>
    <property type="molecule type" value="Genomic_DNA"/>
</dbReference>
<comment type="caution">
    <text evidence="4">The sequence shown here is derived from an EMBL/GenBank/DDBJ whole genome shotgun (WGS) entry which is preliminary data.</text>
</comment>
<dbReference type="GO" id="GO:0000209">
    <property type="term" value="P:protein polyubiquitination"/>
    <property type="evidence" value="ECO:0007669"/>
    <property type="project" value="TreeGrafter"/>
</dbReference>
<feature type="repeat" description="NHL" evidence="3">
    <location>
        <begin position="290"/>
        <end position="322"/>
    </location>
</feature>
<dbReference type="PANTHER" id="PTHR24104">
    <property type="entry name" value="E3 UBIQUITIN-PROTEIN LIGASE NHLRC1-RELATED"/>
    <property type="match status" value="1"/>
</dbReference>
<feature type="repeat" description="NHL" evidence="3">
    <location>
        <begin position="485"/>
        <end position="515"/>
    </location>
</feature>
<dbReference type="InterPro" id="IPR050952">
    <property type="entry name" value="TRIM-NHL_E3_ligases"/>
</dbReference>
<evidence type="ECO:0000256" key="1">
    <source>
        <dbReference type="ARBA" id="ARBA00022737"/>
    </source>
</evidence>
<dbReference type="STRING" id="158441.A0A226E4F7"/>
<dbReference type="GO" id="GO:0061630">
    <property type="term" value="F:ubiquitin protein ligase activity"/>
    <property type="evidence" value="ECO:0007669"/>
    <property type="project" value="TreeGrafter"/>
</dbReference>
<dbReference type="SUPFAM" id="SSF101898">
    <property type="entry name" value="NHL repeat"/>
    <property type="match status" value="1"/>
</dbReference>
<accession>A0A226E4F7</accession>
<feature type="repeat" description="NHL" evidence="3">
    <location>
        <begin position="375"/>
        <end position="419"/>
    </location>
</feature>
<evidence type="ECO:0000256" key="3">
    <source>
        <dbReference type="PROSITE-ProRule" id="PRU00504"/>
    </source>
</evidence>
<dbReference type="OrthoDB" id="342730at2759"/>
<dbReference type="GO" id="GO:0043161">
    <property type="term" value="P:proteasome-mediated ubiquitin-dependent protein catabolic process"/>
    <property type="evidence" value="ECO:0007669"/>
    <property type="project" value="TreeGrafter"/>
</dbReference>
<dbReference type="PANTHER" id="PTHR24104:SF25">
    <property type="entry name" value="PROTEIN LIN-41"/>
    <property type="match status" value="1"/>
</dbReference>
<dbReference type="Gene3D" id="2.120.10.30">
    <property type="entry name" value="TolB, C-terminal domain"/>
    <property type="match status" value="1"/>
</dbReference>
<reference evidence="4 5" key="1">
    <citation type="submission" date="2015-12" db="EMBL/GenBank/DDBJ databases">
        <title>The genome of Folsomia candida.</title>
        <authorList>
            <person name="Faddeeva A."/>
            <person name="Derks M.F."/>
            <person name="Anvar Y."/>
            <person name="Smit S."/>
            <person name="Van Straalen N."/>
            <person name="Roelofs D."/>
        </authorList>
    </citation>
    <scope>NUCLEOTIDE SEQUENCE [LARGE SCALE GENOMIC DNA]</scope>
    <source>
        <strain evidence="4 5">VU population</strain>
        <tissue evidence="4">Whole body</tissue>
    </source>
</reference>
<dbReference type="PROSITE" id="PS51125">
    <property type="entry name" value="NHL"/>
    <property type="match status" value="4"/>
</dbReference>
<evidence type="ECO:0000313" key="5">
    <source>
        <dbReference type="Proteomes" id="UP000198287"/>
    </source>
</evidence>
<gene>
    <name evidence="4" type="ORF">Fcan01_12665</name>
</gene>
<sequence length="562" mass="62655">MVWSRSWVQEFDRVVGSWSWVQEFDRVVGSWSWVLEFDGGVGSPSTLLEDLDRTTPSLDLDFPLGLLLLESHLASSARTSLPLWTGPSCCLEDYKFGTLAARMHLNLPLLDLLPCYSTDEELSLDSGYNTTNVSPSDPSPPSPWDDEVVDWTSLSFELNRLLEESTPVDIEDNISLSLPDQSFLTSEDASLLLIAQEPATQDDLKRLTIVIVGPKNNVALPILNCMDVGGCGILYTFRPVIPGIHTVTICHDATQPIRGCPLRIRFSRNYQPSIRRILTWNISDMEQSSELRNPWGLCYNTKTEQLWVTDRVNHMLIVYQPDGALDFTVGEFGAGPGEFFRPVGLAYDVHSDRIFVSDKDNHRVQILNAKDGSFLGSFGRRGHLAGQFLYPWGIAISPDGSTVAVADTRNHRIQFFDAAGSYLREFRVGGNWKDHKSVFNYPRGLAFNLTGDTLFVSDFNLHQVNQLRFTDAKLTLLPFIPPGILYRPSGLQVDEAGNLIVADTRNNSLRVFTPTGILIRTITTIHGPLYANTRLSTPTDVAILPKTGFIASLDNDGRITVF</sequence>
<keyword evidence="5" id="KW-1185">Reference proteome</keyword>
<dbReference type="InterPro" id="IPR017868">
    <property type="entry name" value="Filamin/ABP280_repeat-like"/>
</dbReference>
<name>A0A226E4F7_FOLCA</name>
<dbReference type="Proteomes" id="UP000198287">
    <property type="component" value="Unassembled WGS sequence"/>
</dbReference>
<organism evidence="4 5">
    <name type="scientific">Folsomia candida</name>
    <name type="common">Springtail</name>
    <dbReference type="NCBI Taxonomy" id="158441"/>
    <lineage>
        <taxon>Eukaryota</taxon>
        <taxon>Metazoa</taxon>
        <taxon>Ecdysozoa</taxon>
        <taxon>Arthropoda</taxon>
        <taxon>Hexapoda</taxon>
        <taxon>Collembola</taxon>
        <taxon>Entomobryomorpha</taxon>
        <taxon>Isotomoidea</taxon>
        <taxon>Isotomidae</taxon>
        <taxon>Proisotominae</taxon>
        <taxon>Folsomia</taxon>
    </lineage>
</organism>
<dbReference type="AlphaFoldDB" id="A0A226E4F7"/>
<dbReference type="Pfam" id="PF01436">
    <property type="entry name" value="NHL"/>
    <property type="match status" value="4"/>
</dbReference>
<protein>
    <recommendedName>
        <fullName evidence="6">E3 ubiquitin-protein ligase TRIM71</fullName>
    </recommendedName>
</protein>
<dbReference type="SUPFAM" id="SSF81296">
    <property type="entry name" value="E set domains"/>
    <property type="match status" value="1"/>
</dbReference>
<feature type="repeat" description="Filamin" evidence="2">
    <location>
        <begin position="207"/>
        <end position="266"/>
    </location>
</feature>